<keyword evidence="1" id="KW-0378">Hydrolase</keyword>
<dbReference type="EMBL" id="MLJW01003680">
    <property type="protein sequence ID" value="OIQ71545.1"/>
    <property type="molecule type" value="Genomic_DNA"/>
</dbReference>
<organism evidence="1">
    <name type="scientific">mine drainage metagenome</name>
    <dbReference type="NCBI Taxonomy" id="410659"/>
    <lineage>
        <taxon>unclassified sequences</taxon>
        <taxon>metagenomes</taxon>
        <taxon>ecological metagenomes</taxon>
    </lineage>
</organism>
<dbReference type="CDD" id="cd07067">
    <property type="entry name" value="HP_PGM_like"/>
    <property type="match status" value="1"/>
</dbReference>
<dbReference type="SUPFAM" id="SSF53254">
    <property type="entry name" value="Phosphoglycerate mutase-like"/>
    <property type="match status" value="1"/>
</dbReference>
<name>A0A1J5PIX8_9ZZZZ</name>
<dbReference type="EC" id="3.1.3.-" evidence="1"/>
<dbReference type="GO" id="GO:0016787">
    <property type="term" value="F:hydrolase activity"/>
    <property type="evidence" value="ECO:0007669"/>
    <property type="project" value="UniProtKB-KW"/>
</dbReference>
<dbReference type="InterPro" id="IPR013078">
    <property type="entry name" value="His_Pase_superF_clade-1"/>
</dbReference>
<evidence type="ECO:0000313" key="1">
    <source>
        <dbReference type="EMBL" id="OIQ71545.1"/>
    </source>
</evidence>
<reference evidence="1" key="1">
    <citation type="submission" date="2016-10" db="EMBL/GenBank/DDBJ databases">
        <title>Sequence of Gallionella enrichment culture.</title>
        <authorList>
            <person name="Poehlein A."/>
            <person name="Muehling M."/>
            <person name="Daniel R."/>
        </authorList>
    </citation>
    <scope>NUCLEOTIDE SEQUENCE</scope>
</reference>
<accession>A0A1J5PIX8</accession>
<protein>
    <submittedName>
        <fullName evidence="1">Glucosyl-3-phosphoglycerate phosphatase</fullName>
        <ecNumber evidence="1">3.1.3.-</ecNumber>
    </submittedName>
</protein>
<dbReference type="InterPro" id="IPR029033">
    <property type="entry name" value="His_PPase_superfam"/>
</dbReference>
<dbReference type="Pfam" id="PF00300">
    <property type="entry name" value="His_Phos_1"/>
    <property type="match status" value="1"/>
</dbReference>
<dbReference type="SMART" id="SM00855">
    <property type="entry name" value="PGAM"/>
    <property type="match status" value="1"/>
</dbReference>
<proteinExistence type="predicted"/>
<comment type="caution">
    <text evidence="1">The sequence shown here is derived from an EMBL/GenBank/DDBJ whole genome shotgun (WGS) entry which is preliminary data.</text>
</comment>
<sequence>MPGTTDLILIRHAPARSGGRLAGRLDVPADLPGPEVLARARALVGRVAKLVVSPALRCRMTAAALFPGLAAMQDERLWEQHFGEWEGMEAAKVPDLGPLTRMDLARHRPPGGESFHDICARIAPALSEAATLKGPVAIVAHAGTVRAALALATGSIPAALAFEVAPLSATLIRALPGGQWSIQNVNRALK</sequence>
<gene>
    <name evidence="1" type="primary">gpgP_3</name>
    <name evidence="1" type="ORF">GALL_468380</name>
</gene>
<dbReference type="AlphaFoldDB" id="A0A1J5PIX8"/>
<dbReference type="Gene3D" id="3.40.50.1240">
    <property type="entry name" value="Phosphoglycerate mutase-like"/>
    <property type="match status" value="1"/>
</dbReference>